<dbReference type="SMART" id="SM00387">
    <property type="entry name" value="HATPase_c"/>
    <property type="match status" value="1"/>
</dbReference>
<keyword evidence="4" id="KW-1003">Cell membrane</keyword>
<keyword evidence="12" id="KW-0812">Transmembrane</keyword>
<dbReference type="GO" id="GO:0000155">
    <property type="term" value="F:phosphorelay sensor kinase activity"/>
    <property type="evidence" value="ECO:0007669"/>
    <property type="project" value="InterPro"/>
</dbReference>
<dbReference type="InterPro" id="IPR004358">
    <property type="entry name" value="Sig_transdc_His_kin-like_C"/>
</dbReference>
<dbReference type="AlphaFoldDB" id="A0A5N3SCX6"/>
<keyword evidence="7" id="KW-0547">Nucleotide-binding</keyword>
<dbReference type="PANTHER" id="PTHR43547:SF2">
    <property type="entry name" value="HYBRID SIGNAL TRANSDUCTION HISTIDINE KINASE C"/>
    <property type="match status" value="1"/>
</dbReference>
<dbReference type="CDD" id="cd00082">
    <property type="entry name" value="HisKA"/>
    <property type="match status" value="1"/>
</dbReference>
<evidence type="ECO:0000256" key="2">
    <source>
        <dbReference type="ARBA" id="ARBA00004236"/>
    </source>
</evidence>
<comment type="caution">
    <text evidence="14">The sequence shown here is derived from an EMBL/GenBank/DDBJ whole genome shotgun (WGS) entry which is preliminary data.</text>
</comment>
<evidence type="ECO:0000256" key="10">
    <source>
        <dbReference type="ARBA" id="ARBA00023012"/>
    </source>
</evidence>
<keyword evidence="6" id="KW-0808">Transferase</keyword>
<dbReference type="InterPro" id="IPR036097">
    <property type="entry name" value="HisK_dim/P_sf"/>
</dbReference>
<accession>A0A5N3SCX6</accession>
<dbReference type="InterPro" id="IPR005467">
    <property type="entry name" value="His_kinase_dom"/>
</dbReference>
<dbReference type="SUPFAM" id="SSF47384">
    <property type="entry name" value="Homodimeric domain of signal transducing histidine kinase"/>
    <property type="match status" value="1"/>
</dbReference>
<evidence type="ECO:0000313" key="14">
    <source>
        <dbReference type="EMBL" id="KAB0303553.1"/>
    </source>
</evidence>
<reference evidence="14 15" key="1">
    <citation type="submission" date="2019-09" db="EMBL/GenBank/DDBJ databases">
        <title>Vibrio Fortis S7-72.</title>
        <authorList>
            <person name="Das S.K."/>
        </authorList>
    </citation>
    <scope>NUCLEOTIDE SEQUENCE [LARGE SCALE GENOMIC DNA]</scope>
    <source>
        <strain evidence="14 15">S7-72</strain>
    </source>
</reference>
<dbReference type="EMBL" id="VXDD01000001">
    <property type="protein sequence ID" value="KAB0303553.1"/>
    <property type="molecule type" value="Genomic_DNA"/>
</dbReference>
<organism evidence="14 15">
    <name type="scientific">Vibrio fortis</name>
    <dbReference type="NCBI Taxonomy" id="212667"/>
    <lineage>
        <taxon>Bacteria</taxon>
        <taxon>Pseudomonadati</taxon>
        <taxon>Pseudomonadota</taxon>
        <taxon>Gammaproteobacteria</taxon>
        <taxon>Vibrionales</taxon>
        <taxon>Vibrionaceae</taxon>
        <taxon>Vibrio</taxon>
    </lineage>
</organism>
<protein>
    <recommendedName>
        <fullName evidence="3">histidine kinase</fullName>
        <ecNumber evidence="3">2.7.13.3</ecNumber>
    </recommendedName>
</protein>
<evidence type="ECO:0000256" key="1">
    <source>
        <dbReference type="ARBA" id="ARBA00000085"/>
    </source>
</evidence>
<evidence type="ECO:0000256" key="3">
    <source>
        <dbReference type="ARBA" id="ARBA00012438"/>
    </source>
</evidence>
<keyword evidence="11 12" id="KW-0472">Membrane</keyword>
<feature type="domain" description="Histidine kinase" evidence="13">
    <location>
        <begin position="259"/>
        <end position="470"/>
    </location>
</feature>
<dbReference type="PRINTS" id="PR00344">
    <property type="entry name" value="BCTRLSENSOR"/>
</dbReference>
<dbReference type="Gene3D" id="3.30.565.10">
    <property type="entry name" value="Histidine kinase-like ATPase, C-terminal domain"/>
    <property type="match status" value="1"/>
</dbReference>
<evidence type="ECO:0000256" key="11">
    <source>
        <dbReference type="ARBA" id="ARBA00023136"/>
    </source>
</evidence>
<dbReference type="FunFam" id="3.30.565.10:FF:000023">
    <property type="entry name" value="PAS domain-containing sensor histidine kinase"/>
    <property type="match status" value="1"/>
</dbReference>
<evidence type="ECO:0000256" key="4">
    <source>
        <dbReference type="ARBA" id="ARBA00022475"/>
    </source>
</evidence>
<proteinExistence type="predicted"/>
<keyword evidence="5" id="KW-0597">Phosphoprotein</keyword>
<dbReference type="InterPro" id="IPR003661">
    <property type="entry name" value="HisK_dim/P_dom"/>
</dbReference>
<dbReference type="SUPFAM" id="SSF55874">
    <property type="entry name" value="ATPase domain of HSP90 chaperone/DNA topoisomerase II/histidine kinase"/>
    <property type="match status" value="1"/>
</dbReference>
<keyword evidence="8 14" id="KW-0418">Kinase</keyword>
<comment type="subcellular location">
    <subcellularLocation>
        <location evidence="2">Cell membrane</location>
    </subcellularLocation>
</comment>
<keyword evidence="10" id="KW-0902">Two-component regulatory system</keyword>
<dbReference type="GO" id="GO:0005524">
    <property type="term" value="F:ATP binding"/>
    <property type="evidence" value="ECO:0007669"/>
    <property type="project" value="UniProtKB-KW"/>
</dbReference>
<dbReference type="RefSeq" id="WP_150894437.1">
    <property type="nucleotide sequence ID" value="NZ_VXDD01000001.1"/>
</dbReference>
<comment type="catalytic activity">
    <reaction evidence="1">
        <text>ATP + protein L-histidine = ADP + protein N-phospho-L-histidine.</text>
        <dbReference type="EC" id="2.7.13.3"/>
    </reaction>
</comment>
<dbReference type="EC" id="2.7.13.3" evidence="3"/>
<dbReference type="Pfam" id="PF02518">
    <property type="entry name" value="HATPase_c"/>
    <property type="match status" value="1"/>
</dbReference>
<keyword evidence="12" id="KW-1133">Transmembrane helix</keyword>
<evidence type="ECO:0000256" key="7">
    <source>
        <dbReference type="ARBA" id="ARBA00022741"/>
    </source>
</evidence>
<dbReference type="GO" id="GO:0005886">
    <property type="term" value="C:plasma membrane"/>
    <property type="evidence" value="ECO:0007669"/>
    <property type="project" value="UniProtKB-SubCell"/>
</dbReference>
<evidence type="ECO:0000256" key="12">
    <source>
        <dbReference type="SAM" id="Phobius"/>
    </source>
</evidence>
<sequence length="470" mass="52225">MSSSRNIEQALAKAKNHLLLRLMAALLLCLLLVELIVGAIFFFDLYQTEKKIMSSMSSEYQRILTYDSPERLIHVLEANPHRLIENNIAAYAVNNHKPNEAVFVAGDTNIANRLLNSNGVDLASSLLQYQIDNQKTWLDSFVFNPYMSLKMEGEGYDFWLVLDNRARDHIAFNQWLMTLYALVALLVVTAVFTRKIIQSAMSPLVTFGDLLDQLQKGQLELKDQHKESPKGLEVISSSVRSSVARLHHVTTTLNTTVDAIAHDIRTPLSRITLASHAALINNGDQQSMKEALADCAEHATQASNMLTALMKLNDELTGKRIPQKIETNVSEVVRNVASWYEDVAEDKQIELVVDVASELRLQSDPDKLTQVLVNLLDNAIKYTEQGSVILSAEQEDDESVSISVQDTGIGIEPKFQALVFERLYRVDSSRSNVQGYGLGLSLALAMVENLDGTLTVDSKVGEGSTFTISL</sequence>
<evidence type="ECO:0000256" key="8">
    <source>
        <dbReference type="ARBA" id="ARBA00022777"/>
    </source>
</evidence>
<evidence type="ECO:0000256" key="6">
    <source>
        <dbReference type="ARBA" id="ARBA00022679"/>
    </source>
</evidence>
<feature type="transmembrane region" description="Helical" evidence="12">
    <location>
        <begin position="175"/>
        <end position="193"/>
    </location>
</feature>
<evidence type="ECO:0000259" key="13">
    <source>
        <dbReference type="PROSITE" id="PS50109"/>
    </source>
</evidence>
<keyword evidence="9" id="KW-0067">ATP-binding</keyword>
<evidence type="ECO:0000256" key="5">
    <source>
        <dbReference type="ARBA" id="ARBA00022553"/>
    </source>
</evidence>
<gene>
    <name evidence="14" type="ORF">F2Z80_06105</name>
</gene>
<dbReference type="InterPro" id="IPR036890">
    <property type="entry name" value="HATPase_C_sf"/>
</dbReference>
<dbReference type="PANTHER" id="PTHR43547">
    <property type="entry name" value="TWO-COMPONENT HISTIDINE KINASE"/>
    <property type="match status" value="1"/>
</dbReference>
<dbReference type="Proteomes" id="UP000326687">
    <property type="component" value="Unassembled WGS sequence"/>
</dbReference>
<name>A0A5N3SCX6_9VIBR</name>
<evidence type="ECO:0000313" key="15">
    <source>
        <dbReference type="Proteomes" id="UP000326687"/>
    </source>
</evidence>
<dbReference type="PROSITE" id="PS50109">
    <property type="entry name" value="HIS_KIN"/>
    <property type="match status" value="1"/>
</dbReference>
<feature type="transmembrane region" description="Helical" evidence="12">
    <location>
        <begin position="20"/>
        <end position="46"/>
    </location>
</feature>
<dbReference type="Gene3D" id="1.10.287.130">
    <property type="match status" value="1"/>
</dbReference>
<dbReference type="InterPro" id="IPR003594">
    <property type="entry name" value="HATPase_dom"/>
</dbReference>
<evidence type="ECO:0000256" key="9">
    <source>
        <dbReference type="ARBA" id="ARBA00022840"/>
    </source>
</evidence>